<reference evidence="1" key="1">
    <citation type="submission" date="2022-10" db="EMBL/GenBank/DDBJ databases">
        <title>The complete genomes of actinobacterial strains from the NBC collection.</title>
        <authorList>
            <person name="Joergensen T.S."/>
            <person name="Alvarez Arevalo M."/>
            <person name="Sterndorff E.B."/>
            <person name="Faurdal D."/>
            <person name="Vuksanovic O."/>
            <person name="Mourched A.-S."/>
            <person name="Charusanti P."/>
            <person name="Shaw S."/>
            <person name="Blin K."/>
            <person name="Weber T."/>
        </authorList>
    </citation>
    <scope>NUCLEOTIDE SEQUENCE</scope>
    <source>
        <strain evidence="1">NBC_00060</strain>
    </source>
</reference>
<sequence>MTESAGAGQALQVTSAPAVRVPVRSVVLLERDIAYDHGAEQARIGVDVVLGDGDTQRAELVLNPSQMYATSAKLHRAIRAREAARSIGGQ</sequence>
<dbReference type="AlphaFoldDB" id="A0AAU2HCU4"/>
<gene>
    <name evidence="1" type="ORF">OHV25_40930</name>
</gene>
<accession>A0AAU2HCU4</accession>
<evidence type="ECO:0000313" key="1">
    <source>
        <dbReference type="EMBL" id="WTU45969.1"/>
    </source>
</evidence>
<organism evidence="1">
    <name type="scientific">Streptomyces sp. NBC_00060</name>
    <dbReference type="NCBI Taxonomy" id="2975636"/>
    <lineage>
        <taxon>Bacteria</taxon>
        <taxon>Bacillati</taxon>
        <taxon>Actinomycetota</taxon>
        <taxon>Actinomycetes</taxon>
        <taxon>Kitasatosporales</taxon>
        <taxon>Streptomycetaceae</taxon>
        <taxon>Streptomyces</taxon>
    </lineage>
</organism>
<protein>
    <submittedName>
        <fullName evidence="1">Uncharacterized protein</fullName>
    </submittedName>
</protein>
<dbReference type="EMBL" id="CP108255">
    <property type="protein sequence ID" value="WTU45969.1"/>
    <property type="molecule type" value="Genomic_DNA"/>
</dbReference>
<name>A0AAU2HCU4_9ACTN</name>
<proteinExistence type="predicted"/>